<evidence type="ECO:0000313" key="5">
    <source>
        <dbReference type="Proteomes" id="UP001054945"/>
    </source>
</evidence>
<dbReference type="InterPro" id="IPR050548">
    <property type="entry name" value="PcG_chromatin_remod_factors"/>
</dbReference>
<reference evidence="4 5" key="1">
    <citation type="submission" date="2021-06" db="EMBL/GenBank/DDBJ databases">
        <title>Caerostris extrusa draft genome.</title>
        <authorList>
            <person name="Kono N."/>
            <person name="Arakawa K."/>
        </authorList>
    </citation>
    <scope>NUCLEOTIDE SEQUENCE [LARGE SCALE GENOMIC DNA]</scope>
</reference>
<dbReference type="SMART" id="SM00561">
    <property type="entry name" value="MBT"/>
    <property type="match status" value="3"/>
</dbReference>
<feature type="repeat" description="MBT" evidence="2">
    <location>
        <begin position="87"/>
        <end position="188"/>
    </location>
</feature>
<feature type="region of interest" description="Disordered" evidence="3">
    <location>
        <begin position="417"/>
        <end position="452"/>
    </location>
</feature>
<evidence type="ECO:0000256" key="2">
    <source>
        <dbReference type="PROSITE-ProRule" id="PRU00459"/>
    </source>
</evidence>
<name>A0AAV4MX70_CAEEX</name>
<dbReference type="Gene3D" id="2.30.30.140">
    <property type="match status" value="4"/>
</dbReference>
<dbReference type="GO" id="GO:0003682">
    <property type="term" value="F:chromatin binding"/>
    <property type="evidence" value="ECO:0007669"/>
    <property type="project" value="TreeGrafter"/>
</dbReference>
<protein>
    <submittedName>
        <fullName evidence="4">MBT domain-containing protein 1</fullName>
    </submittedName>
</protein>
<evidence type="ECO:0000256" key="1">
    <source>
        <dbReference type="ARBA" id="ARBA00022737"/>
    </source>
</evidence>
<feature type="repeat" description="MBT" evidence="2">
    <location>
        <begin position="194"/>
        <end position="298"/>
    </location>
</feature>
<dbReference type="GO" id="GO:0005634">
    <property type="term" value="C:nucleus"/>
    <property type="evidence" value="ECO:0007669"/>
    <property type="project" value="InterPro"/>
</dbReference>
<accession>A0AAV4MX70</accession>
<dbReference type="Pfam" id="PF02820">
    <property type="entry name" value="MBT"/>
    <property type="match status" value="3"/>
</dbReference>
<keyword evidence="1" id="KW-0677">Repeat</keyword>
<dbReference type="EMBL" id="BPLR01002667">
    <property type="protein sequence ID" value="GIX76521.1"/>
    <property type="molecule type" value="Genomic_DNA"/>
</dbReference>
<dbReference type="InterPro" id="IPR004092">
    <property type="entry name" value="Mbt"/>
</dbReference>
<dbReference type="PANTHER" id="PTHR12247">
    <property type="entry name" value="POLYCOMB GROUP PROTEIN"/>
    <property type="match status" value="1"/>
</dbReference>
<keyword evidence="5" id="KW-1185">Reference proteome</keyword>
<feature type="compositionally biased region" description="Basic and acidic residues" evidence="3">
    <location>
        <begin position="434"/>
        <end position="452"/>
    </location>
</feature>
<sequence>MNNNKGSFNWRPYLKNQDIQQHLYLVLNMLPYQIQLLLKVCGYWGLLRYEGFDKKSPHYFNVPDKWINLCTEPHIHSVGWCIEPKIICWKDYLMEILPSNRTLPSDFTFRIEEYSHNSIKKGMKLEVVDKNLISVVRSAEVADVVGGRLHIKYSENDTEDEGFWCHERSPLIHPVGWAQIIGHALKASAKYARRSLKKTLYRLFESDDATWDMFLPVFNPVSKLKFKKKMKLEAIDPLNLSTICVATVTEVLRNNYLMIGIDGMMAADGADCFCYHASSPCIFPVGFCESNNIYLTPPRGYKGDFKWAEYLKKTKSEAAPVDLFRHSDHGFKEGMFLEAVDLMEPRLICVAYVTKVVGRLLKVHFDGWEDEYDQWCDCESPDLFPIGWCEVLGYRLEPPRIDGSEDKKKKAIVKKRKRRFRSKKANDDASPTTVEKHNLNDGEDLKGKKQEKCKKTLQGNVRPRGRPMSWSKRLQISNRKKTKSNVFNCEETECIIVVDDDDDPPVSEQERAKQPDIQIEGMLICFNESILNYFQSKIQKLLRSKRKLGEESPVSEQSNFKNLRRRKKVVKSAPIIIDDSSSSSNDLNHVV</sequence>
<dbReference type="Proteomes" id="UP001054945">
    <property type="component" value="Unassembled WGS sequence"/>
</dbReference>
<evidence type="ECO:0000256" key="3">
    <source>
        <dbReference type="SAM" id="MobiDB-lite"/>
    </source>
</evidence>
<dbReference type="AlphaFoldDB" id="A0AAV4MX70"/>
<dbReference type="PROSITE" id="PS51079">
    <property type="entry name" value="MBT"/>
    <property type="match status" value="3"/>
</dbReference>
<dbReference type="SUPFAM" id="SSF63748">
    <property type="entry name" value="Tudor/PWWP/MBT"/>
    <property type="match status" value="3"/>
</dbReference>
<proteinExistence type="predicted"/>
<dbReference type="GO" id="GO:0045892">
    <property type="term" value="P:negative regulation of DNA-templated transcription"/>
    <property type="evidence" value="ECO:0007669"/>
    <property type="project" value="TreeGrafter"/>
</dbReference>
<dbReference type="CDD" id="cd20100">
    <property type="entry name" value="MBT_dSfmbt-like_rpt4"/>
    <property type="match status" value="1"/>
</dbReference>
<dbReference type="GO" id="GO:0042393">
    <property type="term" value="F:histone binding"/>
    <property type="evidence" value="ECO:0007669"/>
    <property type="project" value="TreeGrafter"/>
</dbReference>
<organism evidence="4 5">
    <name type="scientific">Caerostris extrusa</name>
    <name type="common">Bark spider</name>
    <name type="synonym">Caerostris bankana</name>
    <dbReference type="NCBI Taxonomy" id="172846"/>
    <lineage>
        <taxon>Eukaryota</taxon>
        <taxon>Metazoa</taxon>
        <taxon>Ecdysozoa</taxon>
        <taxon>Arthropoda</taxon>
        <taxon>Chelicerata</taxon>
        <taxon>Arachnida</taxon>
        <taxon>Araneae</taxon>
        <taxon>Araneomorphae</taxon>
        <taxon>Entelegynae</taxon>
        <taxon>Araneoidea</taxon>
        <taxon>Araneidae</taxon>
        <taxon>Caerostris</taxon>
    </lineage>
</organism>
<feature type="repeat" description="MBT" evidence="2">
    <location>
        <begin position="305"/>
        <end position="399"/>
    </location>
</feature>
<evidence type="ECO:0000313" key="4">
    <source>
        <dbReference type="EMBL" id="GIX76521.1"/>
    </source>
</evidence>
<comment type="caution">
    <text evidence="4">The sequence shown here is derived from an EMBL/GenBank/DDBJ whole genome shotgun (WGS) entry which is preliminary data.</text>
</comment>
<gene>
    <name evidence="4" type="primary">mbtd1</name>
    <name evidence="4" type="ORF">CEXT_173391</name>
</gene>